<dbReference type="VEuPathDB" id="PlasmoDB:C922_04319"/>
<evidence type="ECO:0000313" key="3">
    <source>
        <dbReference type="EMBL" id="EUD65374.1"/>
    </source>
</evidence>
<name>W7A8A0_9APIC</name>
<dbReference type="OrthoDB" id="378668at2759"/>
<dbReference type="RefSeq" id="XP_008818124.1">
    <property type="nucleotide sequence ID" value="XM_008819902.1"/>
</dbReference>
<reference evidence="3 4" key="1">
    <citation type="submission" date="2013-02" db="EMBL/GenBank/DDBJ databases">
        <title>The Genome Sequence of Plasmodium inui San Antonio 1.</title>
        <authorList>
            <consortium name="The Broad Institute Genome Sequencing Platform"/>
            <consortium name="The Broad Institute Genome Sequencing Center for Infectious Disease"/>
            <person name="Neafsey D."/>
            <person name="Cheeseman I."/>
            <person name="Volkman S."/>
            <person name="Adams J."/>
            <person name="Walker B."/>
            <person name="Young S.K."/>
            <person name="Zeng Q."/>
            <person name="Gargeya S."/>
            <person name="Fitzgerald M."/>
            <person name="Haas B."/>
            <person name="Abouelleil A."/>
            <person name="Alvarado L."/>
            <person name="Arachchi H.M."/>
            <person name="Berlin A.M."/>
            <person name="Chapman S.B."/>
            <person name="Dewar J."/>
            <person name="Goldberg J."/>
            <person name="Griggs A."/>
            <person name="Gujja S."/>
            <person name="Hansen M."/>
            <person name="Howarth C."/>
            <person name="Imamovic A."/>
            <person name="Larimer J."/>
            <person name="McCowan C."/>
            <person name="Murphy C."/>
            <person name="Neiman D."/>
            <person name="Pearson M."/>
            <person name="Priest M."/>
            <person name="Roberts A."/>
            <person name="Saif S."/>
            <person name="Shea T."/>
            <person name="Sisk P."/>
            <person name="Sykes S."/>
            <person name="Wortman J."/>
            <person name="Nusbaum C."/>
            <person name="Birren B."/>
        </authorList>
    </citation>
    <scope>NUCLEOTIDE SEQUENCE [LARGE SCALE GENOMIC DNA]</scope>
    <source>
        <strain evidence="3 4">San Antonio 1</strain>
    </source>
</reference>
<keyword evidence="4" id="KW-1185">Reference proteome</keyword>
<feature type="region of interest" description="Disordered" evidence="1">
    <location>
        <begin position="80"/>
        <end position="104"/>
    </location>
</feature>
<dbReference type="InterPro" id="IPR040805">
    <property type="entry name" value="EMP3/KAHRP_N"/>
</dbReference>
<evidence type="ECO:0000259" key="2">
    <source>
        <dbReference type="Pfam" id="PF17986"/>
    </source>
</evidence>
<feature type="domain" description="EMP3/KAHRP N-terminal" evidence="2">
    <location>
        <begin position="7"/>
        <end position="59"/>
    </location>
</feature>
<dbReference type="AlphaFoldDB" id="W7A8A0"/>
<protein>
    <recommendedName>
        <fullName evidence="2">EMP3/KAHRP N-terminal domain-containing protein</fullName>
    </recommendedName>
</protein>
<dbReference type="EMBL" id="KI965480">
    <property type="protein sequence ID" value="EUD65374.1"/>
    <property type="molecule type" value="Genomic_DNA"/>
</dbReference>
<dbReference type="Proteomes" id="UP000030640">
    <property type="component" value="Unassembled WGS sequence"/>
</dbReference>
<sequence>MVHKRLVKEIKRGGLKGYQENYQKKHYKLKENVVDGSKESDEKYEAAQYGFKEKCSYNVDNSSGSGGPYLLALRKRFPYGNDKEEDDEEYEEDEGDQSLQYREDGNRVIYPPKGRYPVRYIEHIEPGHGTYPTRGTSPGRYVERVEHVEQAPIDYPPGIYVDHPQYKPRVVYTPGIRRYEVYIEQEGDGLEYIPFVEDVPDELEGKRENSSGKGIRKGGINKRKINQKKINKEEIKDHKTNAKVTQQE</sequence>
<feature type="region of interest" description="Disordered" evidence="1">
    <location>
        <begin position="203"/>
        <end position="248"/>
    </location>
</feature>
<accession>W7A8A0</accession>
<evidence type="ECO:0000313" key="4">
    <source>
        <dbReference type="Proteomes" id="UP000030640"/>
    </source>
</evidence>
<dbReference type="GeneID" id="20039593"/>
<feature type="compositionally biased region" description="Basic and acidic residues" evidence="1">
    <location>
        <begin position="230"/>
        <end position="240"/>
    </location>
</feature>
<evidence type="ECO:0000256" key="1">
    <source>
        <dbReference type="SAM" id="MobiDB-lite"/>
    </source>
</evidence>
<feature type="compositionally biased region" description="Basic residues" evidence="1">
    <location>
        <begin position="214"/>
        <end position="229"/>
    </location>
</feature>
<gene>
    <name evidence="3" type="ORF">C922_04319</name>
</gene>
<organism evidence="3 4">
    <name type="scientific">Plasmodium inui San Antonio 1</name>
    <dbReference type="NCBI Taxonomy" id="1237626"/>
    <lineage>
        <taxon>Eukaryota</taxon>
        <taxon>Sar</taxon>
        <taxon>Alveolata</taxon>
        <taxon>Apicomplexa</taxon>
        <taxon>Aconoidasida</taxon>
        <taxon>Haemosporida</taxon>
        <taxon>Plasmodiidae</taxon>
        <taxon>Plasmodium</taxon>
        <taxon>Plasmodium (Plasmodium)</taxon>
    </lineage>
</organism>
<proteinExistence type="predicted"/>
<dbReference type="Pfam" id="PF17986">
    <property type="entry name" value="EKAL"/>
    <property type="match status" value="1"/>
</dbReference>
<feature type="compositionally biased region" description="Acidic residues" evidence="1">
    <location>
        <begin position="83"/>
        <end position="96"/>
    </location>
</feature>